<keyword evidence="2" id="KW-0067">ATP-binding</keyword>
<comment type="caution">
    <text evidence="2">The sequence shown here is derived from an EMBL/GenBank/DDBJ whole genome shotgun (WGS) entry which is preliminary data.</text>
</comment>
<dbReference type="GO" id="GO:0016787">
    <property type="term" value="F:hydrolase activity"/>
    <property type="evidence" value="ECO:0007669"/>
    <property type="project" value="UniProtKB-KW"/>
</dbReference>
<keyword evidence="3" id="KW-1185">Reference proteome</keyword>
<dbReference type="Gene3D" id="3.40.50.880">
    <property type="match status" value="1"/>
</dbReference>
<evidence type="ECO:0000313" key="2">
    <source>
        <dbReference type="EMBL" id="GID72042.1"/>
    </source>
</evidence>
<proteinExistence type="predicted"/>
<keyword evidence="2" id="KW-0378">Hydrolase</keyword>
<dbReference type="Pfam" id="PF07722">
    <property type="entry name" value="Peptidase_C26"/>
    <property type="match status" value="1"/>
</dbReference>
<dbReference type="GO" id="GO:0005524">
    <property type="term" value="F:ATP binding"/>
    <property type="evidence" value="ECO:0007669"/>
    <property type="project" value="UniProtKB-KW"/>
</dbReference>
<dbReference type="CDD" id="cd01745">
    <property type="entry name" value="GATase1_2"/>
    <property type="match status" value="1"/>
</dbReference>
<reference evidence="2 3" key="1">
    <citation type="submission" date="2021-01" db="EMBL/GenBank/DDBJ databases">
        <title>Whole genome shotgun sequence of Actinoplanes deccanensis NBRC 13994.</title>
        <authorList>
            <person name="Komaki H."/>
            <person name="Tamura T."/>
        </authorList>
    </citation>
    <scope>NUCLEOTIDE SEQUENCE [LARGE SCALE GENOMIC DNA]</scope>
    <source>
        <strain evidence="2 3">NBRC 13994</strain>
    </source>
</reference>
<name>A0ABQ3XWC5_9ACTN</name>
<keyword evidence="2" id="KW-0547">Nucleotide-binding</keyword>
<sequence length="260" mass="27895">MRRPLIGMTAYAQQVQYGSNDLMAGMLPMTYIRAVHAVGGRAVLITPDEPGTDVIESLDGIVFSGGGDIDPAYWGAERHPETEIDKERDESELLLMKAAIEADLPMLGVCRGMQVMAVAGGGTLHQHLPDVLGNDRHRGAPGTDPLAAGAAAYGRHDVRVQPGSRSHEMLGEFLTVNSFHHQAVDDPGSFTAVGWCPDDKVIEIIEDPALTYAVGVQWHPERTNDLRVFSRLVEAAARRSGGGSTWAPVKGAGREEPLAV</sequence>
<dbReference type="InterPro" id="IPR011697">
    <property type="entry name" value="Peptidase_C26"/>
</dbReference>
<feature type="region of interest" description="Disordered" evidence="1">
    <location>
        <begin position="240"/>
        <end position="260"/>
    </location>
</feature>
<dbReference type="InterPro" id="IPR029062">
    <property type="entry name" value="Class_I_gatase-like"/>
</dbReference>
<protein>
    <submittedName>
        <fullName evidence="2">Gamma-glutamyl-gamma-aminobutyrate hydrolase</fullName>
    </submittedName>
</protein>
<dbReference type="Proteomes" id="UP000609879">
    <property type="component" value="Unassembled WGS sequence"/>
</dbReference>
<accession>A0ABQ3XWC5</accession>
<dbReference type="RefSeq" id="WP_203760017.1">
    <property type="nucleotide sequence ID" value="NZ_BAAABO010000004.1"/>
</dbReference>
<dbReference type="SUPFAM" id="SSF52317">
    <property type="entry name" value="Class I glutamine amidotransferase-like"/>
    <property type="match status" value="1"/>
</dbReference>
<organism evidence="2 3">
    <name type="scientific">Paractinoplanes deccanensis</name>
    <dbReference type="NCBI Taxonomy" id="113561"/>
    <lineage>
        <taxon>Bacteria</taxon>
        <taxon>Bacillati</taxon>
        <taxon>Actinomycetota</taxon>
        <taxon>Actinomycetes</taxon>
        <taxon>Micromonosporales</taxon>
        <taxon>Micromonosporaceae</taxon>
        <taxon>Paractinoplanes</taxon>
    </lineage>
</organism>
<dbReference type="PANTHER" id="PTHR43235">
    <property type="entry name" value="GLUTAMINE AMIDOTRANSFERASE PB2B2.05-RELATED"/>
    <property type="match status" value="1"/>
</dbReference>
<evidence type="ECO:0000256" key="1">
    <source>
        <dbReference type="SAM" id="MobiDB-lite"/>
    </source>
</evidence>
<evidence type="ECO:0000313" key="3">
    <source>
        <dbReference type="Proteomes" id="UP000609879"/>
    </source>
</evidence>
<dbReference type="PANTHER" id="PTHR43235:SF1">
    <property type="entry name" value="GLUTAMINE AMIDOTRANSFERASE PB2B2.05-RELATED"/>
    <property type="match status" value="1"/>
</dbReference>
<dbReference type="EMBL" id="BOMI01000010">
    <property type="protein sequence ID" value="GID72042.1"/>
    <property type="molecule type" value="Genomic_DNA"/>
</dbReference>
<dbReference type="PROSITE" id="PS51273">
    <property type="entry name" value="GATASE_TYPE_1"/>
    <property type="match status" value="1"/>
</dbReference>
<gene>
    <name evidence="2" type="ORF">Ade02nite_06830</name>
</gene>
<dbReference type="InterPro" id="IPR044668">
    <property type="entry name" value="PuuD-like"/>
</dbReference>